<dbReference type="SUPFAM" id="SSF53271">
    <property type="entry name" value="PRTase-like"/>
    <property type="match status" value="1"/>
</dbReference>
<reference evidence="8 9" key="1">
    <citation type="submission" date="2016-10" db="EMBL/GenBank/DDBJ databases">
        <authorList>
            <person name="de Groot N.N."/>
        </authorList>
    </citation>
    <scope>NUCLEOTIDE SEQUENCE [LARGE SCALE GENOMIC DNA]</scope>
    <source>
        <strain evidence="8 9">DSM 20678</strain>
    </source>
</reference>
<keyword evidence="2" id="KW-0805">Transcription regulation</keyword>
<dbReference type="GO" id="GO:0045892">
    <property type="term" value="P:negative regulation of DNA-templated transcription"/>
    <property type="evidence" value="ECO:0007669"/>
    <property type="project" value="InterPro"/>
</dbReference>
<dbReference type="InterPro" id="IPR036390">
    <property type="entry name" value="WH_DNA-bd_sf"/>
</dbReference>
<proteinExistence type="inferred from homology"/>
<dbReference type="InterPro" id="IPR050118">
    <property type="entry name" value="Pur/Pyrimidine_PRTase"/>
</dbReference>
<dbReference type="Pfam" id="PF00156">
    <property type="entry name" value="Pribosyltran"/>
    <property type="match status" value="1"/>
</dbReference>
<dbReference type="GO" id="GO:0045982">
    <property type="term" value="P:negative regulation of purine nucleobase metabolic process"/>
    <property type="evidence" value="ECO:0007669"/>
    <property type="project" value="InterPro"/>
</dbReference>
<dbReference type="Pfam" id="PF09182">
    <property type="entry name" value="PuR_N"/>
    <property type="match status" value="1"/>
</dbReference>
<dbReference type="InterPro" id="IPR015265">
    <property type="entry name" value="PuR_N"/>
</dbReference>
<evidence type="ECO:0000256" key="1">
    <source>
        <dbReference type="ARBA" id="ARBA00011738"/>
    </source>
</evidence>
<dbReference type="PANTHER" id="PTHR43864">
    <property type="entry name" value="HYPOXANTHINE/GUANINE PHOSPHORIBOSYLTRANSFERASE"/>
    <property type="match status" value="1"/>
</dbReference>
<sequence>MNKFSRSERIGVMTKILTDRPNQIHTLNYFGELFGVAKSTVSEDVMALRRALKAFNLGNLETVVGAAGGIKYVPQPDEEYVSNFIQDLCNKLSEPERILPGGFLYIADLLFTPHIVQQVGEIMASRFYEASPDFVITVETKGIPIAMMTARALNCPVVVARRDNEVTEGSVVTINYVSASSKRIQTMSLAKRAVKEGQRALIIDDFMRGGGTARGMVDLLKEFNVDIVGVGVMIATEQPKQKMIDEYVALIELKEVDEVSRKVVARPVL</sequence>
<dbReference type="GO" id="GO:0003677">
    <property type="term" value="F:DNA binding"/>
    <property type="evidence" value="ECO:0007669"/>
    <property type="project" value="UniProtKB-KW"/>
</dbReference>
<dbReference type="Gene3D" id="3.40.50.2020">
    <property type="match status" value="1"/>
</dbReference>
<keyword evidence="3" id="KW-0238">DNA-binding</keyword>
<comment type="similarity">
    <text evidence="5">Belongs to the purine/pyrimidine phosphoribosyltransferase family. PurR subfamily.</text>
</comment>
<evidence type="ECO:0000256" key="2">
    <source>
        <dbReference type="ARBA" id="ARBA00023015"/>
    </source>
</evidence>
<dbReference type="Proteomes" id="UP000198577">
    <property type="component" value="Unassembled WGS sequence"/>
</dbReference>
<dbReference type="STRING" id="937334.SAMN05444406_12419"/>
<dbReference type="InterPro" id="IPR000836">
    <property type="entry name" value="PRTase_dom"/>
</dbReference>
<gene>
    <name evidence="8" type="ORF">SAMN05444406_12419</name>
</gene>
<feature type="domain" description="Bacterial purine repressor N-terminal" evidence="7">
    <location>
        <begin position="6"/>
        <end position="74"/>
    </location>
</feature>
<evidence type="ECO:0000313" key="9">
    <source>
        <dbReference type="Proteomes" id="UP000198577"/>
    </source>
</evidence>
<dbReference type="InterPro" id="IPR036388">
    <property type="entry name" value="WH-like_DNA-bd_sf"/>
</dbReference>
<dbReference type="PANTHER" id="PTHR43864:SF2">
    <property type="entry name" value="PUR OPERON REPRESSOR"/>
    <property type="match status" value="1"/>
</dbReference>
<protein>
    <submittedName>
        <fullName evidence="8">Purine operon repressor, PurR</fullName>
    </submittedName>
</protein>
<dbReference type="CDD" id="cd06223">
    <property type="entry name" value="PRTases_typeI"/>
    <property type="match status" value="1"/>
</dbReference>
<dbReference type="AlphaFoldDB" id="A0A1I5XBN9"/>
<evidence type="ECO:0000313" key="8">
    <source>
        <dbReference type="EMBL" id="SFQ29388.1"/>
    </source>
</evidence>
<evidence type="ECO:0000256" key="3">
    <source>
        <dbReference type="ARBA" id="ARBA00023125"/>
    </source>
</evidence>
<dbReference type="InterPro" id="IPR029057">
    <property type="entry name" value="PRTase-like"/>
</dbReference>
<dbReference type="NCBIfam" id="TIGR01743">
    <property type="entry name" value="purR_Bsub"/>
    <property type="match status" value="1"/>
</dbReference>
<feature type="domain" description="Phosphoribosyltransferase" evidence="6">
    <location>
        <begin position="111"/>
        <end position="242"/>
    </location>
</feature>
<dbReference type="InterPro" id="IPR010078">
    <property type="entry name" value="PurR_Bsub"/>
</dbReference>
<name>A0A1I5XBN9_9FIRM</name>
<keyword evidence="9" id="KW-1185">Reference proteome</keyword>
<dbReference type="Gene3D" id="1.10.10.10">
    <property type="entry name" value="Winged helix-like DNA-binding domain superfamily/Winged helix DNA-binding domain"/>
    <property type="match status" value="1"/>
</dbReference>
<evidence type="ECO:0000256" key="5">
    <source>
        <dbReference type="ARBA" id="ARBA00049656"/>
    </source>
</evidence>
<organism evidence="8 9">
    <name type="scientific">Caldicoprobacter faecalis</name>
    <dbReference type="NCBI Taxonomy" id="937334"/>
    <lineage>
        <taxon>Bacteria</taxon>
        <taxon>Bacillati</taxon>
        <taxon>Bacillota</taxon>
        <taxon>Clostridia</taxon>
        <taxon>Caldicoprobacterales</taxon>
        <taxon>Caldicoprobacteraceae</taxon>
        <taxon>Caldicoprobacter</taxon>
    </lineage>
</organism>
<dbReference type="RefSeq" id="WP_025748155.1">
    <property type="nucleotide sequence ID" value="NZ_FOXR01000024.1"/>
</dbReference>
<comment type="subunit">
    <text evidence="1">Homodimer.</text>
</comment>
<evidence type="ECO:0000256" key="4">
    <source>
        <dbReference type="ARBA" id="ARBA00023163"/>
    </source>
</evidence>
<dbReference type="EMBL" id="FOXR01000024">
    <property type="protein sequence ID" value="SFQ29388.1"/>
    <property type="molecule type" value="Genomic_DNA"/>
</dbReference>
<evidence type="ECO:0000259" key="7">
    <source>
        <dbReference type="Pfam" id="PF09182"/>
    </source>
</evidence>
<dbReference type="OrthoDB" id="4213751at2"/>
<keyword evidence="4" id="KW-0804">Transcription</keyword>
<accession>A0A1I5XBN9</accession>
<evidence type="ECO:0000259" key="6">
    <source>
        <dbReference type="Pfam" id="PF00156"/>
    </source>
</evidence>
<dbReference type="SUPFAM" id="SSF46785">
    <property type="entry name" value="Winged helix' DNA-binding domain"/>
    <property type="match status" value="1"/>
</dbReference>